<dbReference type="InterPro" id="IPR011051">
    <property type="entry name" value="RmlC_Cupin_sf"/>
</dbReference>
<evidence type="ECO:0000313" key="2">
    <source>
        <dbReference type="EMBL" id="MCU4753204.1"/>
    </source>
</evidence>
<evidence type="ECO:0000313" key="3">
    <source>
        <dbReference type="Proteomes" id="UP001321047"/>
    </source>
</evidence>
<name>A0AAP3E8E9_9EURY</name>
<sequence>MDAVTIHRLESAWADSVDEPLALYESSDPSVQTGSYVIEAGERVPETGTTSHDGDEISVILEGEVELVADGERYTAGPGTLSVIEAGTSHYSVNTGEEPCRLVYTVLGDL</sequence>
<dbReference type="InterPro" id="IPR013096">
    <property type="entry name" value="Cupin_2"/>
</dbReference>
<keyword evidence="3" id="KW-1185">Reference proteome</keyword>
<evidence type="ECO:0000259" key="1">
    <source>
        <dbReference type="Pfam" id="PF07883"/>
    </source>
</evidence>
<accession>A0AAP3E8E9</accession>
<reference evidence="2 3" key="1">
    <citation type="submission" date="2022-09" db="EMBL/GenBank/DDBJ databases">
        <title>Enrichment on poylsaccharides allowed isolation of novel metabolic and taxonomic groups of Haloarchaea.</title>
        <authorList>
            <person name="Sorokin D.Y."/>
            <person name="Elcheninov A.G."/>
            <person name="Khizhniak T.V."/>
            <person name="Kolganova T.V."/>
            <person name="Kublanov I.V."/>
        </authorList>
    </citation>
    <scope>NUCLEOTIDE SEQUENCE [LARGE SCALE GENOMIC DNA]</scope>
    <source>
        <strain evidence="2 3">AArc-curdl1</strain>
    </source>
</reference>
<dbReference type="Pfam" id="PF07883">
    <property type="entry name" value="Cupin_2"/>
    <property type="match status" value="1"/>
</dbReference>
<dbReference type="AlphaFoldDB" id="A0AAP3E8E9"/>
<feature type="domain" description="Cupin type-2" evidence="1">
    <location>
        <begin position="39"/>
        <end position="104"/>
    </location>
</feature>
<protein>
    <submittedName>
        <fullName evidence="2">Cupin domain-containing protein</fullName>
    </submittedName>
</protein>
<gene>
    <name evidence="2" type="ORF">OB919_14660</name>
</gene>
<organism evidence="2 3">
    <name type="scientific">Natronosalvus hydrolyticus</name>
    <dbReference type="NCBI Taxonomy" id="2979988"/>
    <lineage>
        <taxon>Archaea</taxon>
        <taxon>Methanobacteriati</taxon>
        <taxon>Methanobacteriota</taxon>
        <taxon>Stenosarchaea group</taxon>
        <taxon>Halobacteria</taxon>
        <taxon>Halobacteriales</taxon>
        <taxon>Natrialbaceae</taxon>
        <taxon>Natronosalvus</taxon>
    </lineage>
</organism>
<dbReference type="RefSeq" id="WP_342809525.1">
    <property type="nucleotide sequence ID" value="NZ_JAOPJZ010000014.1"/>
</dbReference>
<proteinExistence type="predicted"/>
<dbReference type="InterPro" id="IPR014710">
    <property type="entry name" value="RmlC-like_jellyroll"/>
</dbReference>
<dbReference type="Proteomes" id="UP001321047">
    <property type="component" value="Unassembled WGS sequence"/>
</dbReference>
<dbReference type="EMBL" id="JAOPJZ010000014">
    <property type="protein sequence ID" value="MCU4753204.1"/>
    <property type="molecule type" value="Genomic_DNA"/>
</dbReference>
<comment type="caution">
    <text evidence="2">The sequence shown here is derived from an EMBL/GenBank/DDBJ whole genome shotgun (WGS) entry which is preliminary data.</text>
</comment>
<dbReference type="Gene3D" id="2.60.120.10">
    <property type="entry name" value="Jelly Rolls"/>
    <property type="match status" value="1"/>
</dbReference>
<dbReference type="SUPFAM" id="SSF51182">
    <property type="entry name" value="RmlC-like cupins"/>
    <property type="match status" value="1"/>
</dbReference>